<name>A1HRW4_9FIRM</name>
<dbReference type="NCBIfam" id="NF033559">
    <property type="entry name" value="transpos_IS1634"/>
    <property type="match status" value="1"/>
</dbReference>
<evidence type="ECO:0000259" key="1">
    <source>
        <dbReference type="Pfam" id="PF14104"/>
    </source>
</evidence>
<sequence length="441" mass="48982">MSWTGPTLQYPTSIKVTPLSIAAANQYLEKIGFVEFINNSVTWDPKHCHISPGNLAKSVVLSTFASTRTLLYHISRNFEGTDTESLFEPGCQPQDLSDDAIARTLDKISEAGPEALYTRLSLSCLATFDIPVHRLHADTTSLSLSGAYEECEADDYDGLAICRGYSKDMRPDLKQVMVGKIVSEQGIPLVSLPLDGNTADSSFNQLAAQLLADTFGERMRQMVYIADSKLINLPTLSIFNKQATPIQIISRCPDSFHHTLAVKVKEQAYRQNEWVDQGQFGEGNRRASYQTQSFTEMIDGHLYRLIVVKTSAGRDRVSKMLEKEAQELKKELADLTRQTFACEPDAHKAVAQFLQKHKHAYHQLRLTVAAREEAKRSRGNPGKNPKPPVIVTTWKVEGVIGDLNEDKVAILRQKGVLVHQAAIFPSASFRPYLTVGAFALG</sequence>
<dbReference type="PANTHER" id="PTHR34614">
    <property type="match status" value="1"/>
</dbReference>
<dbReference type="EMBL" id="AAWL01000012">
    <property type="protein sequence ID" value="EAX47285.1"/>
    <property type="molecule type" value="Genomic_DNA"/>
</dbReference>
<reference evidence="2 3" key="1">
    <citation type="submission" date="2007-01" db="EMBL/GenBank/DDBJ databases">
        <title>Annotation of the draft genome assembly of Thermosinus carboxydivorans Nor1.</title>
        <authorList>
            <consortium name="US DOE Joint Genome Institute (JGI-ORNL)"/>
            <person name="Larimer F."/>
            <person name="Land M."/>
            <person name="Hauser L."/>
        </authorList>
    </citation>
    <scope>NUCLEOTIDE SEQUENCE [LARGE SCALE GENOMIC DNA]</scope>
    <source>
        <strain evidence="2 3">Nor1</strain>
    </source>
</reference>
<dbReference type="Pfam" id="PF14104">
    <property type="entry name" value="DUF4277"/>
    <property type="match status" value="1"/>
</dbReference>
<gene>
    <name evidence="2" type="ORF">TcarDRAFT_0974</name>
</gene>
<proteinExistence type="predicted"/>
<dbReference type="InterPro" id="IPR047654">
    <property type="entry name" value="IS1634_transpos"/>
</dbReference>
<evidence type="ECO:0000313" key="2">
    <source>
        <dbReference type="EMBL" id="EAX47285.1"/>
    </source>
</evidence>
<accession>A1HRW4</accession>
<feature type="domain" description="DUF4277" evidence="1">
    <location>
        <begin position="27"/>
        <end position="121"/>
    </location>
</feature>
<dbReference type="AlphaFoldDB" id="A1HRW4"/>
<dbReference type="eggNOG" id="COG5421">
    <property type="taxonomic scope" value="Bacteria"/>
</dbReference>
<reference evidence="2 3" key="2">
    <citation type="submission" date="2007-01" db="EMBL/GenBank/DDBJ databases">
        <title>Sequencing of the draft genome and assembly of Thermosinus carboxydivorans Nor1.</title>
        <authorList>
            <consortium name="US DOE Joint Genome Institute (JGI-PGF)"/>
            <person name="Copeland A."/>
            <person name="Lucas S."/>
            <person name="Lapidus A."/>
            <person name="Barry K."/>
            <person name="Glavina del Rio T."/>
            <person name="Dalin E."/>
            <person name="Tice H."/>
            <person name="Bruce D."/>
            <person name="Pitluck S."/>
            <person name="Richardson P."/>
        </authorList>
    </citation>
    <scope>NUCLEOTIDE SEQUENCE [LARGE SCALE GENOMIC DNA]</scope>
    <source>
        <strain evidence="2 3">Nor1</strain>
    </source>
</reference>
<comment type="caution">
    <text evidence="2">The sequence shown here is derived from an EMBL/GenBank/DDBJ whole genome shotgun (WGS) entry which is preliminary data.</text>
</comment>
<dbReference type="Proteomes" id="UP000005139">
    <property type="component" value="Unassembled WGS sequence"/>
</dbReference>
<organism evidence="2 3">
    <name type="scientific">Thermosinus carboxydivorans Nor1</name>
    <dbReference type="NCBI Taxonomy" id="401526"/>
    <lineage>
        <taxon>Bacteria</taxon>
        <taxon>Bacillati</taxon>
        <taxon>Bacillota</taxon>
        <taxon>Negativicutes</taxon>
        <taxon>Selenomonadales</taxon>
        <taxon>Sporomusaceae</taxon>
        <taxon>Thermosinus</taxon>
    </lineage>
</organism>
<protein>
    <submittedName>
        <fullName evidence="2">Transposase-like</fullName>
    </submittedName>
</protein>
<dbReference type="PANTHER" id="PTHR34614:SF2">
    <property type="entry name" value="TRANSPOSASE IS4-LIKE DOMAIN-CONTAINING PROTEIN"/>
    <property type="match status" value="1"/>
</dbReference>
<dbReference type="InterPro" id="IPR025457">
    <property type="entry name" value="DUF4277"/>
</dbReference>
<evidence type="ECO:0000313" key="3">
    <source>
        <dbReference type="Proteomes" id="UP000005139"/>
    </source>
</evidence>
<keyword evidence="3" id="KW-1185">Reference proteome</keyword>